<evidence type="ECO:0000256" key="9">
    <source>
        <dbReference type="ARBA" id="ARBA00023136"/>
    </source>
</evidence>
<evidence type="ECO:0000256" key="11">
    <source>
        <dbReference type="SAM" id="Phobius"/>
    </source>
</evidence>
<evidence type="ECO:0000256" key="1">
    <source>
        <dbReference type="ARBA" id="ARBA00003145"/>
    </source>
</evidence>
<organism evidence="13 14">
    <name type="scientific">Falsigemmobacter intermedius</name>
    <dbReference type="NCBI Taxonomy" id="1553448"/>
    <lineage>
        <taxon>Bacteria</taxon>
        <taxon>Pseudomonadati</taxon>
        <taxon>Pseudomonadota</taxon>
        <taxon>Alphaproteobacteria</taxon>
        <taxon>Rhodobacterales</taxon>
        <taxon>Paracoccaceae</taxon>
        <taxon>Falsigemmobacter</taxon>
    </lineage>
</organism>
<comment type="subcellular location">
    <subcellularLocation>
        <location evidence="3">Cell membrane</location>
        <topology evidence="3">Multi-pass membrane protein</topology>
    </subcellularLocation>
    <subcellularLocation>
        <location evidence="2">Secreted</location>
    </subcellularLocation>
</comment>
<keyword evidence="9 11" id="KW-0472">Membrane</keyword>
<dbReference type="Proteomes" id="UP000287168">
    <property type="component" value="Unassembled WGS sequence"/>
</dbReference>
<feature type="domain" description="PLD phosphodiesterase" evidence="12">
    <location>
        <begin position="223"/>
        <end position="250"/>
    </location>
</feature>
<feature type="transmembrane region" description="Helical" evidence="11">
    <location>
        <begin position="12"/>
        <end position="34"/>
    </location>
</feature>
<evidence type="ECO:0000256" key="3">
    <source>
        <dbReference type="ARBA" id="ARBA00004651"/>
    </source>
</evidence>
<dbReference type="PROSITE" id="PS50035">
    <property type="entry name" value="PLD"/>
    <property type="match status" value="2"/>
</dbReference>
<keyword evidence="6" id="KW-0964">Secreted</keyword>
<comment type="function">
    <text evidence="1">Could be a virulence factor.</text>
</comment>
<dbReference type="EMBL" id="SBLC01000007">
    <property type="protein sequence ID" value="RWY42431.1"/>
    <property type="molecule type" value="Genomic_DNA"/>
</dbReference>
<dbReference type="InterPro" id="IPR025202">
    <property type="entry name" value="PLD-like_dom"/>
</dbReference>
<accession>A0A444MDE1</accession>
<dbReference type="InterPro" id="IPR001736">
    <property type="entry name" value="PLipase_D/transphosphatidylase"/>
</dbReference>
<dbReference type="SMART" id="SM00155">
    <property type="entry name" value="PLDc"/>
    <property type="match status" value="2"/>
</dbReference>
<gene>
    <name evidence="13" type="ORF">EP867_06770</name>
</gene>
<evidence type="ECO:0000256" key="10">
    <source>
        <dbReference type="ARBA" id="ARBA00029594"/>
    </source>
</evidence>
<evidence type="ECO:0000313" key="13">
    <source>
        <dbReference type="EMBL" id="RWY42431.1"/>
    </source>
</evidence>
<sequence length="489" mass="53409">MADLISTFFSSYWPHILAVAGFAMSVLAGCHAILNKSDARAAVGWVGVILLSPVLGPLIYLAAGINRIRRDSLRESREAAGLPLLAEELTTAPDHIISERFGRRFQALRTLGDRVTDLPLTTSNRIEMLRGGDEAYGRMLAEIDAAERSILMESYIFDRDRMGQRFVERLVAARARGVEVRVLIDAVGVRYSLPAVIRDLRRAGLPAALFNGRLIAGLRLPYANLRTHRKLLITDGKTAFIGGLNIREGYSSEFYGEAVSRDTHFRVSGPVVGELLAIAAGDWAFASGERLSGAPWALGDVRAAATAPMVMRAVASGPDDSLGSSHRLLMGAFSTARRSIRIQSPYFLPDRELTAALATAALRGVAIDILVPGQNNLAFVDRAMRAQFDQLLAQGCRIWRGTGGFDHSKLLCVDNTWSFIGSSNLDPRSLRLNFEVDLEVYDAAFAGKIAARIQEGLTHAEPVTLEGLAARPFHTRLIDRTIWLASPYL</sequence>
<dbReference type="PANTHER" id="PTHR21248">
    <property type="entry name" value="CARDIOLIPIN SYNTHASE"/>
    <property type="match status" value="1"/>
</dbReference>
<evidence type="ECO:0000256" key="7">
    <source>
        <dbReference type="ARBA" id="ARBA00022692"/>
    </source>
</evidence>
<dbReference type="SUPFAM" id="SSF56024">
    <property type="entry name" value="Phospholipase D/nuclease"/>
    <property type="match status" value="2"/>
</dbReference>
<keyword evidence="14" id="KW-1185">Reference proteome</keyword>
<name>A0A444MDE1_9RHOB</name>
<dbReference type="OrthoDB" id="9762009at2"/>
<dbReference type="Gene3D" id="3.30.870.10">
    <property type="entry name" value="Endonuclease Chain A"/>
    <property type="match status" value="2"/>
</dbReference>
<evidence type="ECO:0000256" key="6">
    <source>
        <dbReference type="ARBA" id="ARBA00022525"/>
    </source>
</evidence>
<keyword evidence="5" id="KW-1003">Cell membrane</keyword>
<protein>
    <recommendedName>
        <fullName evidence="4">Phospholipase D</fullName>
    </recommendedName>
    <alternativeName>
        <fullName evidence="10">Choline phosphatase</fullName>
    </alternativeName>
</protein>
<dbReference type="AlphaFoldDB" id="A0A444MDE1"/>
<feature type="domain" description="PLD phosphodiesterase" evidence="12">
    <location>
        <begin position="402"/>
        <end position="429"/>
    </location>
</feature>
<dbReference type="GO" id="GO:0032049">
    <property type="term" value="P:cardiolipin biosynthetic process"/>
    <property type="evidence" value="ECO:0007669"/>
    <property type="project" value="UniProtKB-ARBA"/>
</dbReference>
<evidence type="ECO:0000256" key="5">
    <source>
        <dbReference type="ARBA" id="ARBA00022475"/>
    </source>
</evidence>
<comment type="caution">
    <text evidence="13">The sequence shown here is derived from an EMBL/GenBank/DDBJ whole genome shotgun (WGS) entry which is preliminary data.</text>
</comment>
<dbReference type="InterPro" id="IPR027379">
    <property type="entry name" value="CLS_N"/>
</dbReference>
<dbReference type="PANTHER" id="PTHR21248:SF22">
    <property type="entry name" value="PHOSPHOLIPASE D"/>
    <property type="match status" value="1"/>
</dbReference>
<feature type="transmembrane region" description="Helical" evidence="11">
    <location>
        <begin position="41"/>
        <end position="63"/>
    </location>
</feature>
<dbReference type="Pfam" id="PF13396">
    <property type="entry name" value="PLDc_N"/>
    <property type="match status" value="1"/>
</dbReference>
<evidence type="ECO:0000256" key="8">
    <source>
        <dbReference type="ARBA" id="ARBA00022989"/>
    </source>
</evidence>
<dbReference type="GO" id="GO:0005886">
    <property type="term" value="C:plasma membrane"/>
    <property type="evidence" value="ECO:0007669"/>
    <property type="project" value="UniProtKB-SubCell"/>
</dbReference>
<keyword evidence="8 11" id="KW-1133">Transmembrane helix</keyword>
<evidence type="ECO:0000256" key="2">
    <source>
        <dbReference type="ARBA" id="ARBA00004613"/>
    </source>
</evidence>
<evidence type="ECO:0000313" key="14">
    <source>
        <dbReference type="Proteomes" id="UP000287168"/>
    </source>
</evidence>
<dbReference type="RefSeq" id="WP_128487452.1">
    <property type="nucleotide sequence ID" value="NZ_JBHLXB010000016.1"/>
</dbReference>
<keyword evidence="7 11" id="KW-0812">Transmembrane</keyword>
<reference evidence="13 14" key="1">
    <citation type="journal article" date="2015" name="Int. J. Syst. Evol. Microbiol.">
        <title>Gemmobacter intermedius sp. nov., isolated from a white stork (Ciconia ciconia).</title>
        <authorList>
            <person name="Kampfer P."/>
            <person name="Jerzak L."/>
            <person name="Wilharm G."/>
            <person name="Golke J."/>
            <person name="Busse H.J."/>
            <person name="Glaeser S.P."/>
        </authorList>
    </citation>
    <scope>NUCLEOTIDE SEQUENCE [LARGE SCALE GENOMIC DNA]</scope>
    <source>
        <strain evidence="13 14">119/4</strain>
    </source>
</reference>
<evidence type="ECO:0000256" key="4">
    <source>
        <dbReference type="ARBA" id="ARBA00018392"/>
    </source>
</evidence>
<dbReference type="GO" id="GO:0005576">
    <property type="term" value="C:extracellular region"/>
    <property type="evidence" value="ECO:0007669"/>
    <property type="project" value="UniProtKB-SubCell"/>
</dbReference>
<evidence type="ECO:0000259" key="12">
    <source>
        <dbReference type="PROSITE" id="PS50035"/>
    </source>
</evidence>
<dbReference type="Pfam" id="PF13091">
    <property type="entry name" value="PLDc_2"/>
    <property type="match status" value="2"/>
</dbReference>
<dbReference type="GO" id="GO:0008808">
    <property type="term" value="F:cardiolipin synthase activity"/>
    <property type="evidence" value="ECO:0007669"/>
    <property type="project" value="TreeGrafter"/>
</dbReference>
<proteinExistence type="predicted"/>